<keyword evidence="3" id="KW-1185">Reference proteome</keyword>
<dbReference type="SUPFAM" id="SSF51735">
    <property type="entry name" value="NAD(P)-binding Rossmann-fold domains"/>
    <property type="match status" value="1"/>
</dbReference>
<comment type="caution">
    <text evidence="2">The sequence shown here is derived from an EMBL/GenBank/DDBJ whole genome shotgun (WGS) entry which is preliminary data.</text>
</comment>
<protein>
    <submittedName>
        <fullName evidence="2">SDR family oxidoreductase</fullName>
    </submittedName>
</protein>
<reference evidence="2 3" key="1">
    <citation type="submission" date="2019-07" db="EMBL/GenBank/DDBJ databases">
        <title>The pathways for chlorine oxyanion respiration interact through the shared metabolite chlorate.</title>
        <authorList>
            <person name="Barnum T.P."/>
            <person name="Cheng Y."/>
            <person name="Hill K.A."/>
            <person name="Lucas L.N."/>
            <person name="Carlson H.K."/>
            <person name="Coates J.D."/>
        </authorList>
    </citation>
    <scope>NUCLEOTIDE SEQUENCE [LARGE SCALE GENOMIC DNA]</scope>
    <source>
        <strain evidence="2 3">SFB-3</strain>
    </source>
</reference>
<dbReference type="EMBL" id="VMNK01000013">
    <property type="protein sequence ID" value="TVO54350.1"/>
    <property type="molecule type" value="Genomic_DNA"/>
</dbReference>
<dbReference type="Gene3D" id="3.40.50.720">
    <property type="entry name" value="NAD(P)-binding Rossmann-like Domain"/>
    <property type="match status" value="1"/>
</dbReference>
<accession>A0A557QN82</accession>
<dbReference type="PANTHER" id="PTHR43242">
    <property type="entry name" value="NAD(P)-BINDING ROSSMANN-FOLD SUPERFAMILY PROTEIN"/>
    <property type="match status" value="1"/>
</dbReference>
<name>A0A557QN82_9RHOO</name>
<proteinExistence type="predicted"/>
<feature type="domain" description="RmlD-like substrate binding" evidence="1">
    <location>
        <begin position="13"/>
        <end position="296"/>
    </location>
</feature>
<dbReference type="AlphaFoldDB" id="A0A557QN82"/>
<evidence type="ECO:0000313" key="3">
    <source>
        <dbReference type="Proteomes" id="UP000319502"/>
    </source>
</evidence>
<dbReference type="OrthoDB" id="9803892at2"/>
<dbReference type="CDD" id="cd05254">
    <property type="entry name" value="dTDP_HR_like_SDR_e"/>
    <property type="match status" value="1"/>
</dbReference>
<sequence length="313" mass="33839">MTDCRNPTLAKPRILITGGSGLLALNWFAAARDRYDVVLTFHERTPIIPGATGCKLDLDSMDRLLAALDAHAPEFVVHAAGCTSVEGCEKAPDVAHHVNVVLAANVASACKARGIPFVHISTDHLFAGNAAMATEETPVAPLNSYGKTKAEAELRVAEACPDALVIRTNFYGWGTSYRRSFSDVIVDALRQKRSITLFDDVHYTPILAECLVEIVHGLLACKAQGVFNVVGSERLTKYRFGLLVAETFGLDAAPIQLGALADHPELVSRPRDMSLSNQKVCALLGRDPGAVSEHLHRLRLQEQRGLALELGKL</sequence>
<evidence type="ECO:0000313" key="2">
    <source>
        <dbReference type="EMBL" id="TVO54350.1"/>
    </source>
</evidence>
<dbReference type="InterPro" id="IPR036291">
    <property type="entry name" value="NAD(P)-bd_dom_sf"/>
</dbReference>
<dbReference type="InterPro" id="IPR029903">
    <property type="entry name" value="RmlD-like-bd"/>
</dbReference>
<dbReference type="PANTHER" id="PTHR43242:SF1">
    <property type="entry name" value="NAD(P)-BINDING ROSSMANN-FOLD SUPERFAMILY PROTEIN"/>
    <property type="match status" value="1"/>
</dbReference>
<evidence type="ECO:0000259" key="1">
    <source>
        <dbReference type="Pfam" id="PF04321"/>
    </source>
</evidence>
<dbReference type="Pfam" id="PF04321">
    <property type="entry name" value="RmlD_sub_bind"/>
    <property type="match status" value="1"/>
</dbReference>
<dbReference type="Proteomes" id="UP000319502">
    <property type="component" value="Unassembled WGS sequence"/>
</dbReference>
<organism evidence="2 3">
    <name type="scientific">Denitromonas halophila</name>
    <dbReference type="NCBI Taxonomy" id="1629404"/>
    <lineage>
        <taxon>Bacteria</taxon>
        <taxon>Pseudomonadati</taxon>
        <taxon>Pseudomonadota</taxon>
        <taxon>Betaproteobacteria</taxon>
        <taxon>Rhodocyclales</taxon>
        <taxon>Zoogloeaceae</taxon>
        <taxon>Denitromonas</taxon>
    </lineage>
</organism>
<gene>
    <name evidence="2" type="ORF">FHP91_13335</name>
</gene>